<dbReference type="CDD" id="cd06173">
    <property type="entry name" value="MFS_MefA_like"/>
    <property type="match status" value="1"/>
</dbReference>
<keyword evidence="5 7" id="KW-1133">Transmembrane helix</keyword>
<dbReference type="AlphaFoldDB" id="D1CBM7"/>
<name>D1CBM7_THET1</name>
<feature type="transmembrane region" description="Helical" evidence="7">
    <location>
        <begin position="354"/>
        <end position="377"/>
    </location>
</feature>
<keyword evidence="3" id="KW-1003">Cell membrane</keyword>
<feature type="domain" description="Major facilitator superfamily (MFS) profile" evidence="8">
    <location>
        <begin position="18"/>
        <end position="405"/>
    </location>
</feature>
<dbReference type="InterPro" id="IPR036259">
    <property type="entry name" value="MFS_trans_sf"/>
</dbReference>
<protein>
    <submittedName>
        <fullName evidence="9">Major facilitator superfamily MFS_1</fullName>
    </submittedName>
</protein>
<feature type="transmembrane region" description="Helical" evidence="7">
    <location>
        <begin position="21"/>
        <end position="45"/>
    </location>
</feature>
<evidence type="ECO:0000256" key="7">
    <source>
        <dbReference type="SAM" id="Phobius"/>
    </source>
</evidence>
<evidence type="ECO:0000313" key="9">
    <source>
        <dbReference type="EMBL" id="ACZ42192.1"/>
    </source>
</evidence>
<dbReference type="SUPFAM" id="SSF103473">
    <property type="entry name" value="MFS general substrate transporter"/>
    <property type="match status" value="1"/>
</dbReference>
<feature type="transmembrane region" description="Helical" evidence="7">
    <location>
        <begin position="291"/>
        <end position="310"/>
    </location>
</feature>
<evidence type="ECO:0000313" key="10">
    <source>
        <dbReference type="Proteomes" id="UP000000323"/>
    </source>
</evidence>
<accession>D1CBM7</accession>
<feature type="transmembrane region" description="Helical" evidence="7">
    <location>
        <begin position="316"/>
        <end position="333"/>
    </location>
</feature>
<dbReference type="eggNOG" id="COG2814">
    <property type="taxonomic scope" value="Bacteria"/>
</dbReference>
<organism evidence="9 10">
    <name type="scientific">Thermobaculum terrenum (strain ATCC BAA-798 / CCMEE 7001 / YNP1)</name>
    <dbReference type="NCBI Taxonomy" id="525904"/>
    <lineage>
        <taxon>Bacteria</taxon>
        <taxon>Bacillati</taxon>
        <taxon>Chloroflexota</taxon>
        <taxon>Chloroflexia</taxon>
        <taxon>Candidatus Thermobaculales</taxon>
        <taxon>Candidatus Thermobaculaceae</taxon>
        <taxon>Thermobaculum</taxon>
    </lineage>
</organism>
<dbReference type="KEGG" id="ttr:Tter_1284"/>
<dbReference type="HOGENOM" id="CLU_034180_11_2_0"/>
<evidence type="ECO:0000256" key="6">
    <source>
        <dbReference type="ARBA" id="ARBA00023136"/>
    </source>
</evidence>
<dbReference type="Pfam" id="PF05977">
    <property type="entry name" value="MFS_3"/>
    <property type="match status" value="1"/>
</dbReference>
<feature type="transmembrane region" description="Helical" evidence="7">
    <location>
        <begin position="383"/>
        <end position="403"/>
    </location>
</feature>
<sequence>MSLSASIRRTFSALSVYNYRVFWLGQLISLSGTWMQTIAQSWLVLQLTNSPSALGFVTMLQFLPITVMALFGGVLADRLPKHRVLIITQSSAAIQAGILAILVISHHVQLWHVYVLAFCLGVINSIDNPTRQAFVVELVGPDKLANAVALNSMLFNSARIIGPSIGGLMIGWLGTGGAFAANALSFLAVILGLLIMRTDEFVAVARSPRGRVLTQVAEGIKYAFSHSDILLVLLLMACLGIFGYNFTVMLPLIDKYILGAGPEVLGILTSAMGVGSVLAALAVAYAGKARVGVMLAGALIFSFSLLLVGVSRLYPLTLLGLFILGFASVTFSSNANTRLQLLAPDHLRGRIMSLYFLVFAGSTPFGGVIVGSLSALIGVSLTLQLMAIICLAGTLVAILFVYIRLQRNAERKAESLVGVGGSSSDRRSLDA</sequence>
<feature type="transmembrane region" description="Helical" evidence="7">
    <location>
        <begin position="179"/>
        <end position="196"/>
    </location>
</feature>
<dbReference type="STRING" id="525904.Tter_1284"/>
<feature type="transmembrane region" description="Helical" evidence="7">
    <location>
        <begin position="51"/>
        <end position="72"/>
    </location>
</feature>
<dbReference type="Proteomes" id="UP000000323">
    <property type="component" value="Chromosome 1"/>
</dbReference>
<dbReference type="EMBL" id="CP001825">
    <property type="protein sequence ID" value="ACZ42192.1"/>
    <property type="molecule type" value="Genomic_DNA"/>
</dbReference>
<evidence type="ECO:0000256" key="3">
    <source>
        <dbReference type="ARBA" id="ARBA00022475"/>
    </source>
</evidence>
<proteinExistence type="predicted"/>
<dbReference type="PROSITE" id="PS50850">
    <property type="entry name" value="MFS"/>
    <property type="match status" value="1"/>
</dbReference>
<dbReference type="Gene3D" id="1.20.1250.20">
    <property type="entry name" value="MFS general substrate transporter like domains"/>
    <property type="match status" value="1"/>
</dbReference>
<evidence type="ECO:0000259" key="8">
    <source>
        <dbReference type="PROSITE" id="PS50850"/>
    </source>
</evidence>
<keyword evidence="10" id="KW-1185">Reference proteome</keyword>
<keyword evidence="4 7" id="KW-0812">Transmembrane</keyword>
<comment type="subcellular location">
    <subcellularLocation>
        <location evidence="1">Cell membrane</location>
        <topology evidence="1">Multi-pass membrane protein</topology>
    </subcellularLocation>
</comment>
<feature type="transmembrane region" description="Helical" evidence="7">
    <location>
        <begin position="84"/>
        <end position="104"/>
    </location>
</feature>
<reference evidence="10" key="1">
    <citation type="journal article" date="2010" name="Stand. Genomic Sci.">
        <title>Complete genome sequence of 'Thermobaculum terrenum' type strain (YNP1).</title>
        <authorList>
            <person name="Kiss H."/>
            <person name="Cleland D."/>
            <person name="Lapidus A."/>
            <person name="Lucas S."/>
            <person name="Glavina Del Rio T."/>
            <person name="Nolan M."/>
            <person name="Tice H."/>
            <person name="Han C."/>
            <person name="Goodwin L."/>
            <person name="Pitluck S."/>
            <person name="Liolios K."/>
            <person name="Ivanova N."/>
            <person name="Mavromatis K."/>
            <person name="Ovchinnikova G."/>
            <person name="Pati A."/>
            <person name="Chen A."/>
            <person name="Palaniappan K."/>
            <person name="Land M."/>
            <person name="Hauser L."/>
            <person name="Chang Y."/>
            <person name="Jeffries C."/>
            <person name="Lu M."/>
            <person name="Brettin T."/>
            <person name="Detter J."/>
            <person name="Goker M."/>
            <person name="Tindall B."/>
            <person name="Beck B."/>
            <person name="McDermott T."/>
            <person name="Woyke T."/>
            <person name="Bristow J."/>
            <person name="Eisen J."/>
            <person name="Markowitz V."/>
            <person name="Hugenholtz P."/>
            <person name="Kyrpides N."/>
            <person name="Klenk H."/>
            <person name="Cheng J."/>
        </authorList>
    </citation>
    <scope>NUCLEOTIDE SEQUENCE [LARGE SCALE GENOMIC DNA]</scope>
    <source>
        <strain evidence="10">ATCC BAA-798 / YNP1</strain>
    </source>
</reference>
<evidence type="ECO:0000256" key="2">
    <source>
        <dbReference type="ARBA" id="ARBA00022448"/>
    </source>
</evidence>
<dbReference type="GO" id="GO:0005886">
    <property type="term" value="C:plasma membrane"/>
    <property type="evidence" value="ECO:0007669"/>
    <property type="project" value="UniProtKB-SubCell"/>
</dbReference>
<dbReference type="PANTHER" id="PTHR23513:SF11">
    <property type="entry name" value="STAPHYLOFERRIN A TRANSPORTER"/>
    <property type="match status" value="1"/>
</dbReference>
<keyword evidence="6 7" id="KW-0472">Membrane</keyword>
<evidence type="ECO:0000256" key="1">
    <source>
        <dbReference type="ARBA" id="ARBA00004651"/>
    </source>
</evidence>
<keyword evidence="2" id="KW-0813">Transport</keyword>
<dbReference type="PANTHER" id="PTHR23513">
    <property type="entry name" value="INTEGRAL MEMBRANE EFFLUX PROTEIN-RELATED"/>
    <property type="match status" value="1"/>
</dbReference>
<feature type="transmembrane region" description="Helical" evidence="7">
    <location>
        <begin position="265"/>
        <end position="284"/>
    </location>
</feature>
<dbReference type="InterPro" id="IPR010290">
    <property type="entry name" value="TM_effector"/>
</dbReference>
<dbReference type="InterPro" id="IPR020846">
    <property type="entry name" value="MFS_dom"/>
</dbReference>
<feature type="transmembrane region" description="Helical" evidence="7">
    <location>
        <begin position="229"/>
        <end position="253"/>
    </location>
</feature>
<evidence type="ECO:0000256" key="5">
    <source>
        <dbReference type="ARBA" id="ARBA00022989"/>
    </source>
</evidence>
<dbReference type="RefSeq" id="WP_012875227.1">
    <property type="nucleotide sequence ID" value="NC_013525.1"/>
</dbReference>
<dbReference type="GO" id="GO:0022857">
    <property type="term" value="F:transmembrane transporter activity"/>
    <property type="evidence" value="ECO:0007669"/>
    <property type="project" value="InterPro"/>
</dbReference>
<evidence type="ECO:0000256" key="4">
    <source>
        <dbReference type="ARBA" id="ARBA00022692"/>
    </source>
</evidence>
<gene>
    <name evidence="9" type="ordered locus">Tter_1284</name>
</gene>